<evidence type="ECO:0000313" key="8">
    <source>
        <dbReference type="Proteomes" id="UP000449547"/>
    </source>
</evidence>
<evidence type="ECO:0000256" key="4">
    <source>
        <dbReference type="ARBA" id="ARBA00023004"/>
    </source>
</evidence>
<dbReference type="PANTHER" id="PTHR24305">
    <property type="entry name" value="CYTOCHROME P450"/>
    <property type="match status" value="1"/>
</dbReference>
<keyword evidence="6" id="KW-0732">Signal</keyword>
<dbReference type="InterPro" id="IPR001128">
    <property type="entry name" value="Cyt_P450"/>
</dbReference>
<reference evidence="7 8" key="1">
    <citation type="submission" date="2019-07" db="EMBL/GenBank/DDBJ databases">
        <title>Genome assembly of two rare yeast pathogens: Diutina rugosa and Trichomonascus ciferrii.</title>
        <authorList>
            <person name="Mixao V."/>
            <person name="Saus E."/>
            <person name="Hansen A."/>
            <person name="Lass-Flor C."/>
            <person name="Gabaldon T."/>
        </authorList>
    </citation>
    <scope>NUCLEOTIDE SEQUENCE [LARGE SCALE GENOMIC DNA]</scope>
    <source>
        <strain evidence="7 8">CBS 613</strain>
    </source>
</reference>
<gene>
    <name evidence="7" type="ORF">DIURU_002497</name>
</gene>
<evidence type="ECO:0000256" key="1">
    <source>
        <dbReference type="ARBA" id="ARBA00001971"/>
    </source>
</evidence>
<dbReference type="InterPro" id="IPR002403">
    <property type="entry name" value="Cyt_P450_E_grp-IV"/>
</dbReference>
<dbReference type="PANTHER" id="PTHR24305:SF223">
    <property type="entry name" value="CYTOCHROME P450-DIT2"/>
    <property type="match status" value="1"/>
</dbReference>
<protein>
    <recommendedName>
        <fullName evidence="9">Cytochrome P450</fullName>
    </recommendedName>
</protein>
<dbReference type="GeneID" id="54781148"/>
<evidence type="ECO:0000313" key="7">
    <source>
        <dbReference type="EMBL" id="KAA8903210.1"/>
    </source>
</evidence>
<comment type="similarity">
    <text evidence="2">Belongs to the cytochrome P450 family.</text>
</comment>
<dbReference type="InterPro" id="IPR036396">
    <property type="entry name" value="Cyt_P450_sf"/>
</dbReference>
<dbReference type="OrthoDB" id="1470350at2759"/>
<accession>A0A642URK4</accession>
<dbReference type="GO" id="GO:0020037">
    <property type="term" value="F:heme binding"/>
    <property type="evidence" value="ECO:0007669"/>
    <property type="project" value="InterPro"/>
</dbReference>
<keyword evidence="5" id="KW-0349">Heme</keyword>
<feature type="signal peptide" evidence="6">
    <location>
        <begin position="1"/>
        <end position="21"/>
    </location>
</feature>
<name>A0A642URK4_DIURU</name>
<dbReference type="OMA" id="FFGSRWN"/>
<evidence type="ECO:0000256" key="3">
    <source>
        <dbReference type="ARBA" id="ARBA00022723"/>
    </source>
</evidence>
<dbReference type="EMBL" id="SWFT01000070">
    <property type="protein sequence ID" value="KAA8903210.1"/>
    <property type="molecule type" value="Genomic_DNA"/>
</dbReference>
<dbReference type="GO" id="GO:0016705">
    <property type="term" value="F:oxidoreductase activity, acting on paired donors, with incorporation or reduction of molecular oxygen"/>
    <property type="evidence" value="ECO:0007669"/>
    <property type="project" value="InterPro"/>
</dbReference>
<keyword evidence="8" id="KW-1185">Reference proteome</keyword>
<comment type="caution">
    <text evidence="7">The sequence shown here is derived from an EMBL/GenBank/DDBJ whole genome shotgun (WGS) entry which is preliminary data.</text>
</comment>
<comment type="cofactor">
    <cofactor evidence="1 5">
        <name>heme</name>
        <dbReference type="ChEBI" id="CHEBI:30413"/>
    </cofactor>
</comment>
<dbReference type="SUPFAM" id="SSF48264">
    <property type="entry name" value="Cytochrome P450"/>
    <property type="match status" value="1"/>
</dbReference>
<dbReference type="Proteomes" id="UP000449547">
    <property type="component" value="Unassembled WGS sequence"/>
</dbReference>
<organism evidence="7 8">
    <name type="scientific">Diutina rugosa</name>
    <name type="common">Yeast</name>
    <name type="synonym">Candida rugosa</name>
    <dbReference type="NCBI Taxonomy" id="5481"/>
    <lineage>
        <taxon>Eukaryota</taxon>
        <taxon>Fungi</taxon>
        <taxon>Dikarya</taxon>
        <taxon>Ascomycota</taxon>
        <taxon>Saccharomycotina</taxon>
        <taxon>Pichiomycetes</taxon>
        <taxon>Debaryomycetaceae</taxon>
        <taxon>Diutina</taxon>
    </lineage>
</organism>
<dbReference type="GO" id="GO:0004497">
    <property type="term" value="F:monooxygenase activity"/>
    <property type="evidence" value="ECO:0007669"/>
    <property type="project" value="InterPro"/>
</dbReference>
<feature type="chain" id="PRO_5025052243" description="Cytochrome P450" evidence="6">
    <location>
        <begin position="22"/>
        <end position="449"/>
    </location>
</feature>
<keyword evidence="4 5" id="KW-0408">Iron</keyword>
<dbReference type="RefSeq" id="XP_034012663.1">
    <property type="nucleotide sequence ID" value="XM_034155154.1"/>
</dbReference>
<dbReference type="VEuPathDB" id="FungiDB:DIURU_002497"/>
<keyword evidence="3 5" id="KW-0479">Metal-binding</keyword>
<dbReference type="PRINTS" id="PR00465">
    <property type="entry name" value="EP450IV"/>
</dbReference>
<dbReference type="InterPro" id="IPR050121">
    <property type="entry name" value="Cytochrome_P450_monoxygenase"/>
</dbReference>
<evidence type="ECO:0008006" key="9">
    <source>
        <dbReference type="Google" id="ProtNLM"/>
    </source>
</evidence>
<proteinExistence type="inferred from homology"/>
<evidence type="ECO:0000256" key="6">
    <source>
        <dbReference type="SAM" id="SignalP"/>
    </source>
</evidence>
<sequence>MIVWLVLTLSLLLGFRRVVLPPRSFPSNIPTIPFYVSFLPLITGWDQTQVYEKYLRKPFETHGTVNLYFAGRWNVVFARPDYVLTLWKHVDKFTKSGNQHKIPYSVLAHYTGDNIISAHGDAWKLYRRIMAPAIQNPDCSQIATNTADIVTKLDQQPFAPLLQNLALTNVAESVLGVDIDIDYWSPQINGIKKVIFKPMYMAFAWLDLIVPSRWLVKRQIAQFRHDFTRTLTTNSRQGGAIDRLYQSLLHDDITEKQFEDNAIILMVAGHENPLLFMFSLLYVVAKYGLAPQIRANPDDLNPVMYETLRLYPPLGQIVNRKTSVPIEVNGIRIPQNTYVGYHNYATGRDPSIWVNPDLFDPSRWGSTPEQVKANYERAKRMAHLPAFHGRKRACLGQKFALHQCTELVMAVVNRYNVALDPEWVEKWTPAGPICPVNLKMKFTKVDEEN</sequence>
<dbReference type="Pfam" id="PF00067">
    <property type="entry name" value="p450"/>
    <property type="match status" value="2"/>
</dbReference>
<feature type="binding site" description="axial binding residue" evidence="5">
    <location>
        <position position="394"/>
    </location>
    <ligand>
        <name>heme</name>
        <dbReference type="ChEBI" id="CHEBI:30413"/>
    </ligand>
    <ligandPart>
        <name>Fe</name>
        <dbReference type="ChEBI" id="CHEBI:18248"/>
    </ligandPart>
</feature>
<evidence type="ECO:0000256" key="2">
    <source>
        <dbReference type="ARBA" id="ARBA00010617"/>
    </source>
</evidence>
<evidence type="ECO:0000256" key="5">
    <source>
        <dbReference type="PIRSR" id="PIRSR602403-1"/>
    </source>
</evidence>
<dbReference type="AlphaFoldDB" id="A0A642URK4"/>
<dbReference type="Gene3D" id="1.10.630.10">
    <property type="entry name" value="Cytochrome P450"/>
    <property type="match status" value="1"/>
</dbReference>
<dbReference type="GO" id="GO:0005506">
    <property type="term" value="F:iron ion binding"/>
    <property type="evidence" value="ECO:0007669"/>
    <property type="project" value="InterPro"/>
</dbReference>